<protein>
    <submittedName>
        <fullName evidence="16">Cytochrome b</fullName>
    </submittedName>
</protein>
<keyword evidence="10" id="KW-0408">Iron</keyword>
<reference evidence="16 17" key="1">
    <citation type="submission" date="2019-02" db="EMBL/GenBank/DDBJ databases">
        <authorList>
            <person name="Li Y."/>
        </authorList>
    </citation>
    <scope>NUCLEOTIDE SEQUENCE [LARGE SCALE GENOMIC DNA]</scope>
    <source>
        <strain evidence="16 17">3-7</strain>
    </source>
</reference>
<comment type="subcellular location">
    <subcellularLocation>
        <location evidence="2">Cell membrane</location>
        <topology evidence="2">Multi-pass membrane protein</topology>
    </subcellularLocation>
</comment>
<dbReference type="GO" id="GO:0020037">
    <property type="term" value="F:heme binding"/>
    <property type="evidence" value="ECO:0007669"/>
    <property type="project" value="TreeGrafter"/>
</dbReference>
<evidence type="ECO:0000256" key="14">
    <source>
        <dbReference type="SAM" id="Phobius"/>
    </source>
</evidence>
<dbReference type="InterPro" id="IPR052168">
    <property type="entry name" value="Cytochrome_b561_oxidase"/>
</dbReference>
<comment type="caution">
    <text evidence="16">The sequence shown here is derived from an EMBL/GenBank/DDBJ whole genome shotgun (WGS) entry which is preliminary data.</text>
</comment>
<evidence type="ECO:0000313" key="17">
    <source>
        <dbReference type="Proteomes" id="UP000292085"/>
    </source>
</evidence>
<evidence type="ECO:0000313" key="16">
    <source>
        <dbReference type="EMBL" id="RZF60559.1"/>
    </source>
</evidence>
<evidence type="ECO:0000256" key="3">
    <source>
        <dbReference type="ARBA" id="ARBA00022448"/>
    </source>
</evidence>
<keyword evidence="7" id="KW-0479">Metal-binding</keyword>
<dbReference type="OrthoDB" id="1247465at2"/>
<evidence type="ECO:0000256" key="10">
    <source>
        <dbReference type="ARBA" id="ARBA00023004"/>
    </source>
</evidence>
<evidence type="ECO:0000256" key="9">
    <source>
        <dbReference type="ARBA" id="ARBA00022989"/>
    </source>
</evidence>
<evidence type="ECO:0000256" key="13">
    <source>
        <dbReference type="SAM" id="MobiDB-lite"/>
    </source>
</evidence>
<evidence type="ECO:0000256" key="6">
    <source>
        <dbReference type="ARBA" id="ARBA00022692"/>
    </source>
</evidence>
<feature type="transmembrane region" description="Helical" evidence="14">
    <location>
        <begin position="40"/>
        <end position="61"/>
    </location>
</feature>
<dbReference type="InterPro" id="IPR011577">
    <property type="entry name" value="Cyt_b561_bac/Ni-Hgenase"/>
</dbReference>
<accession>A0A4Q6XUM4</accession>
<gene>
    <name evidence="16" type="ORF">EWE75_22490</name>
</gene>
<evidence type="ECO:0000256" key="1">
    <source>
        <dbReference type="ARBA" id="ARBA00001970"/>
    </source>
</evidence>
<keyword evidence="11 14" id="KW-0472">Membrane</keyword>
<feature type="domain" description="Cytochrome b561 bacterial/Ni-hydrogenase" evidence="15">
    <location>
        <begin position="8"/>
        <end position="177"/>
    </location>
</feature>
<keyword evidence="8" id="KW-0249">Electron transport</keyword>
<dbReference type="InterPro" id="IPR016174">
    <property type="entry name" value="Di-haem_cyt_TM"/>
</dbReference>
<keyword evidence="4" id="KW-1003">Cell membrane</keyword>
<feature type="region of interest" description="Disordered" evidence="13">
    <location>
        <begin position="178"/>
        <end position="199"/>
    </location>
</feature>
<evidence type="ECO:0000259" key="15">
    <source>
        <dbReference type="Pfam" id="PF01292"/>
    </source>
</evidence>
<feature type="transmembrane region" description="Helical" evidence="14">
    <location>
        <begin position="91"/>
        <end position="113"/>
    </location>
</feature>
<dbReference type="GO" id="GO:0005886">
    <property type="term" value="C:plasma membrane"/>
    <property type="evidence" value="ECO:0007669"/>
    <property type="project" value="UniProtKB-SubCell"/>
</dbReference>
<feature type="transmembrane region" description="Helical" evidence="14">
    <location>
        <begin position="12"/>
        <end position="34"/>
    </location>
</feature>
<dbReference type="Pfam" id="PF01292">
    <property type="entry name" value="Ni_hydr_CYTB"/>
    <property type="match status" value="1"/>
</dbReference>
<comment type="similarity">
    <text evidence="12">Belongs to the cytochrome b561 family.</text>
</comment>
<dbReference type="SUPFAM" id="SSF81342">
    <property type="entry name" value="Transmembrane di-heme cytochromes"/>
    <property type="match status" value="1"/>
</dbReference>
<evidence type="ECO:0000256" key="5">
    <source>
        <dbReference type="ARBA" id="ARBA00022617"/>
    </source>
</evidence>
<evidence type="ECO:0000256" key="4">
    <source>
        <dbReference type="ARBA" id="ARBA00022475"/>
    </source>
</evidence>
<keyword evidence="3" id="KW-0813">Transport</keyword>
<keyword evidence="6 14" id="KW-0812">Transmembrane</keyword>
<proteinExistence type="inferred from homology"/>
<dbReference type="GO" id="GO:0009055">
    <property type="term" value="F:electron transfer activity"/>
    <property type="evidence" value="ECO:0007669"/>
    <property type="project" value="InterPro"/>
</dbReference>
<comment type="cofactor">
    <cofactor evidence="1">
        <name>heme b</name>
        <dbReference type="ChEBI" id="CHEBI:60344"/>
    </cofactor>
</comment>
<evidence type="ECO:0000256" key="11">
    <source>
        <dbReference type="ARBA" id="ARBA00023136"/>
    </source>
</evidence>
<name>A0A4Q6XUM4_9SPHN</name>
<organism evidence="16 17">
    <name type="scientific">Sphingomonas populi</name>
    <dbReference type="NCBI Taxonomy" id="2484750"/>
    <lineage>
        <taxon>Bacteria</taxon>
        <taxon>Pseudomonadati</taxon>
        <taxon>Pseudomonadota</taxon>
        <taxon>Alphaproteobacteria</taxon>
        <taxon>Sphingomonadales</taxon>
        <taxon>Sphingomonadaceae</taxon>
        <taxon>Sphingomonas</taxon>
    </lineage>
</organism>
<keyword evidence="17" id="KW-1185">Reference proteome</keyword>
<evidence type="ECO:0000256" key="8">
    <source>
        <dbReference type="ARBA" id="ARBA00022982"/>
    </source>
</evidence>
<evidence type="ECO:0000256" key="12">
    <source>
        <dbReference type="ARBA" id="ARBA00037975"/>
    </source>
</evidence>
<dbReference type="PANTHER" id="PTHR30529:SF6">
    <property type="entry name" value="BLL0291 PROTEIN"/>
    <property type="match status" value="1"/>
</dbReference>
<dbReference type="GO" id="GO:0022904">
    <property type="term" value="P:respiratory electron transport chain"/>
    <property type="evidence" value="ECO:0007669"/>
    <property type="project" value="InterPro"/>
</dbReference>
<evidence type="ECO:0000256" key="2">
    <source>
        <dbReference type="ARBA" id="ARBA00004651"/>
    </source>
</evidence>
<feature type="transmembrane region" description="Helical" evidence="14">
    <location>
        <begin position="143"/>
        <end position="165"/>
    </location>
</feature>
<dbReference type="Proteomes" id="UP000292085">
    <property type="component" value="Unassembled WGS sequence"/>
</dbReference>
<keyword evidence="9 14" id="KW-1133">Transmembrane helix</keyword>
<dbReference type="PANTHER" id="PTHR30529">
    <property type="entry name" value="CYTOCHROME B561"/>
    <property type="match status" value="1"/>
</dbReference>
<dbReference type="AlphaFoldDB" id="A0A4Q6XUM4"/>
<dbReference type="EMBL" id="SGIS01000064">
    <property type="protein sequence ID" value="RZF60559.1"/>
    <property type="molecule type" value="Genomic_DNA"/>
</dbReference>
<dbReference type="Gene3D" id="1.20.950.20">
    <property type="entry name" value="Transmembrane di-heme cytochromes, Chain C"/>
    <property type="match status" value="1"/>
</dbReference>
<feature type="compositionally biased region" description="Basic and acidic residues" evidence="13">
    <location>
        <begin position="186"/>
        <end position="199"/>
    </location>
</feature>
<dbReference type="GO" id="GO:0046872">
    <property type="term" value="F:metal ion binding"/>
    <property type="evidence" value="ECO:0007669"/>
    <property type="project" value="UniProtKB-KW"/>
</dbReference>
<evidence type="ECO:0000256" key="7">
    <source>
        <dbReference type="ARBA" id="ARBA00022723"/>
    </source>
</evidence>
<sequence>MNRRSPDFHPALRLIHWLMVALVFTMLFVGVGMVSTAGPAYVSLLALHRPIGIAILALVLVRLPLRLATGAPPLPDDLPTMQKRIAWGSHVLLYLTLFAMPLIGWGMLSAGGYPVQVTKGFTLPPILPHDLRLYAVLREAHTVIALLFFALILAHLAAALMHGLIRRDGVFRSMTTGHRRVPATTSEHDHSEDTVRPLA</sequence>
<keyword evidence="5" id="KW-0349">Heme</keyword>